<dbReference type="EMBL" id="DXGE01000011">
    <property type="protein sequence ID" value="HIW85303.1"/>
    <property type="molecule type" value="Genomic_DNA"/>
</dbReference>
<comment type="caution">
    <text evidence="10">The sequence shown here is derived from an EMBL/GenBank/DDBJ whole genome shotgun (WGS) entry which is preliminary data.</text>
</comment>
<dbReference type="GO" id="GO:0000287">
    <property type="term" value="F:magnesium ion binding"/>
    <property type="evidence" value="ECO:0007669"/>
    <property type="project" value="UniProtKB-UniRule"/>
</dbReference>
<evidence type="ECO:0000313" key="11">
    <source>
        <dbReference type="Proteomes" id="UP000824205"/>
    </source>
</evidence>
<dbReference type="NCBIfam" id="TIGR00516">
    <property type="entry name" value="acpS"/>
    <property type="match status" value="1"/>
</dbReference>
<dbReference type="InterPro" id="IPR037143">
    <property type="entry name" value="4-PPantetheinyl_Trfase_dom_sf"/>
</dbReference>
<comment type="catalytic activity">
    <reaction evidence="8">
        <text>apo-[ACP] + CoA = holo-[ACP] + adenosine 3',5'-bisphosphate + H(+)</text>
        <dbReference type="Rhea" id="RHEA:12068"/>
        <dbReference type="Rhea" id="RHEA-COMP:9685"/>
        <dbReference type="Rhea" id="RHEA-COMP:9690"/>
        <dbReference type="ChEBI" id="CHEBI:15378"/>
        <dbReference type="ChEBI" id="CHEBI:29999"/>
        <dbReference type="ChEBI" id="CHEBI:57287"/>
        <dbReference type="ChEBI" id="CHEBI:58343"/>
        <dbReference type="ChEBI" id="CHEBI:64479"/>
        <dbReference type="EC" id="2.7.8.7"/>
    </reaction>
</comment>
<dbReference type="InterPro" id="IPR004568">
    <property type="entry name" value="Ppantetheine-prot_Trfase_dom"/>
</dbReference>
<comment type="cofactor">
    <cofactor evidence="8">
        <name>Mg(2+)</name>
        <dbReference type="ChEBI" id="CHEBI:18420"/>
    </cofactor>
</comment>
<keyword evidence="3 8" id="KW-0479">Metal-binding</keyword>
<feature type="binding site" evidence="8">
    <location>
        <position position="50"/>
    </location>
    <ligand>
        <name>Mg(2+)</name>
        <dbReference type="ChEBI" id="CHEBI:18420"/>
    </ligand>
</feature>
<gene>
    <name evidence="8 10" type="primary">acpS</name>
    <name evidence="10" type="ORF">IAA48_02300</name>
</gene>
<dbReference type="SUPFAM" id="SSF56214">
    <property type="entry name" value="4'-phosphopantetheinyl transferase"/>
    <property type="match status" value="1"/>
</dbReference>
<name>A0A9D1UFD6_9FIRM</name>
<accession>A0A9D1UFD6</accession>
<keyword evidence="7 8" id="KW-0275">Fatty acid biosynthesis</keyword>
<dbReference type="GO" id="GO:0008897">
    <property type="term" value="F:holo-[acyl-carrier-protein] synthase activity"/>
    <property type="evidence" value="ECO:0007669"/>
    <property type="project" value="UniProtKB-UniRule"/>
</dbReference>
<keyword evidence="1 8" id="KW-0444">Lipid biosynthesis</keyword>
<dbReference type="HAMAP" id="MF_00101">
    <property type="entry name" value="AcpS"/>
    <property type="match status" value="1"/>
</dbReference>
<keyword evidence="6 8" id="KW-0443">Lipid metabolism</keyword>
<evidence type="ECO:0000256" key="5">
    <source>
        <dbReference type="ARBA" id="ARBA00022842"/>
    </source>
</evidence>
<organism evidence="10 11">
    <name type="scientific">Candidatus Eubacterium faecipullorum</name>
    <dbReference type="NCBI Taxonomy" id="2838571"/>
    <lineage>
        <taxon>Bacteria</taxon>
        <taxon>Bacillati</taxon>
        <taxon>Bacillota</taxon>
        <taxon>Clostridia</taxon>
        <taxon>Eubacteriales</taxon>
        <taxon>Eubacteriaceae</taxon>
        <taxon>Eubacterium</taxon>
    </lineage>
</organism>
<feature type="domain" description="4'-phosphopantetheinyl transferase" evidence="9">
    <location>
        <begin position="4"/>
        <end position="100"/>
    </location>
</feature>
<dbReference type="InterPro" id="IPR002582">
    <property type="entry name" value="ACPS"/>
</dbReference>
<dbReference type="GO" id="GO:0006633">
    <property type="term" value="P:fatty acid biosynthetic process"/>
    <property type="evidence" value="ECO:0007669"/>
    <property type="project" value="UniProtKB-UniRule"/>
</dbReference>
<evidence type="ECO:0000259" key="9">
    <source>
        <dbReference type="Pfam" id="PF01648"/>
    </source>
</evidence>
<comment type="subcellular location">
    <subcellularLocation>
        <location evidence="8">Cytoplasm</location>
    </subcellularLocation>
</comment>
<sequence length="104" mass="11457">MFKIGNDIVLISRMEKSAKNQRFLENVFTQGELTHCKTAQSLAGVFAAKEAYLKALGTGLVMPLNRVEIIYDKNNKPHIAGCEKCDISISHDGDYAAAVAIVWD</sequence>
<evidence type="ECO:0000256" key="7">
    <source>
        <dbReference type="ARBA" id="ARBA00023160"/>
    </source>
</evidence>
<dbReference type="Proteomes" id="UP000824205">
    <property type="component" value="Unassembled WGS sequence"/>
</dbReference>
<dbReference type="NCBIfam" id="TIGR00556">
    <property type="entry name" value="pantethn_trn"/>
    <property type="match status" value="1"/>
</dbReference>
<evidence type="ECO:0000256" key="3">
    <source>
        <dbReference type="ARBA" id="ARBA00022723"/>
    </source>
</evidence>
<evidence type="ECO:0000256" key="4">
    <source>
        <dbReference type="ARBA" id="ARBA00022832"/>
    </source>
</evidence>
<reference evidence="10" key="1">
    <citation type="journal article" date="2021" name="PeerJ">
        <title>Extensive microbial diversity within the chicken gut microbiome revealed by metagenomics and culture.</title>
        <authorList>
            <person name="Gilroy R."/>
            <person name="Ravi A."/>
            <person name="Getino M."/>
            <person name="Pursley I."/>
            <person name="Horton D.L."/>
            <person name="Alikhan N.F."/>
            <person name="Baker D."/>
            <person name="Gharbi K."/>
            <person name="Hall N."/>
            <person name="Watson M."/>
            <person name="Adriaenssens E.M."/>
            <person name="Foster-Nyarko E."/>
            <person name="Jarju S."/>
            <person name="Secka A."/>
            <person name="Antonio M."/>
            <person name="Oren A."/>
            <person name="Chaudhuri R.R."/>
            <person name="La Ragione R."/>
            <person name="Hildebrand F."/>
            <person name="Pallen M.J."/>
        </authorList>
    </citation>
    <scope>NUCLEOTIDE SEQUENCE</scope>
    <source>
        <strain evidence="10">421</strain>
    </source>
</reference>
<proteinExistence type="inferred from homology"/>
<dbReference type="AlphaFoldDB" id="A0A9D1UFD6"/>
<dbReference type="EC" id="2.7.8.7" evidence="8"/>
<keyword evidence="4 8" id="KW-0276">Fatty acid metabolism</keyword>
<evidence type="ECO:0000256" key="2">
    <source>
        <dbReference type="ARBA" id="ARBA00022679"/>
    </source>
</evidence>
<evidence type="ECO:0000256" key="6">
    <source>
        <dbReference type="ARBA" id="ARBA00023098"/>
    </source>
</evidence>
<protein>
    <recommendedName>
        <fullName evidence="8">Holo-[acyl-carrier-protein] synthase</fullName>
        <shortName evidence="8">Holo-ACP synthase</shortName>
        <ecNumber evidence="8">2.7.8.7</ecNumber>
    </recommendedName>
    <alternativeName>
        <fullName evidence="8">4'-phosphopantetheinyl transferase AcpS</fullName>
    </alternativeName>
</protein>
<keyword evidence="5 8" id="KW-0460">Magnesium</keyword>
<dbReference type="Gene3D" id="3.90.470.20">
    <property type="entry name" value="4'-phosphopantetheinyl transferase domain"/>
    <property type="match status" value="1"/>
</dbReference>
<keyword evidence="2 8" id="KW-0808">Transferase</keyword>
<evidence type="ECO:0000256" key="8">
    <source>
        <dbReference type="HAMAP-Rule" id="MF_00101"/>
    </source>
</evidence>
<feature type="binding site" evidence="8">
    <location>
        <position position="7"/>
    </location>
    <ligand>
        <name>Mg(2+)</name>
        <dbReference type="ChEBI" id="CHEBI:18420"/>
    </ligand>
</feature>
<comment type="similarity">
    <text evidence="8">Belongs to the P-Pant transferase superfamily. AcpS family.</text>
</comment>
<evidence type="ECO:0000256" key="1">
    <source>
        <dbReference type="ARBA" id="ARBA00022516"/>
    </source>
</evidence>
<dbReference type="Pfam" id="PF01648">
    <property type="entry name" value="ACPS"/>
    <property type="match status" value="1"/>
</dbReference>
<reference evidence="10" key="2">
    <citation type="submission" date="2021-04" db="EMBL/GenBank/DDBJ databases">
        <authorList>
            <person name="Gilroy R."/>
        </authorList>
    </citation>
    <scope>NUCLEOTIDE SEQUENCE</scope>
    <source>
        <strain evidence="10">421</strain>
    </source>
</reference>
<dbReference type="GO" id="GO:0005737">
    <property type="term" value="C:cytoplasm"/>
    <property type="evidence" value="ECO:0007669"/>
    <property type="project" value="UniProtKB-SubCell"/>
</dbReference>
<dbReference type="InterPro" id="IPR008278">
    <property type="entry name" value="4-PPantetheinyl_Trfase_dom"/>
</dbReference>
<evidence type="ECO:0000313" key="10">
    <source>
        <dbReference type="EMBL" id="HIW85303.1"/>
    </source>
</evidence>
<keyword evidence="8" id="KW-0963">Cytoplasm</keyword>
<comment type="function">
    <text evidence="8">Transfers the 4'-phosphopantetheine moiety from coenzyme A to a Ser of acyl-carrier-protein.</text>
</comment>